<evidence type="ECO:0000313" key="1">
    <source>
        <dbReference type="EMBL" id="KPV42736.1"/>
    </source>
</evidence>
<keyword evidence="2" id="KW-1185">Reference proteome</keyword>
<dbReference type="EMBL" id="LJCO01000069">
    <property type="protein sequence ID" value="KPV42736.1"/>
    <property type="molecule type" value="Genomic_DNA"/>
</dbReference>
<accession>A0A0P9CZY7</accession>
<reference evidence="1 2" key="1">
    <citation type="submission" date="2015-09" db="EMBL/GenBank/DDBJ databases">
        <title>Draft genome sequence of Alicyclobacillus ferrooxydans DSM 22381.</title>
        <authorList>
            <person name="Hemp J."/>
        </authorList>
    </citation>
    <scope>NUCLEOTIDE SEQUENCE [LARGE SCALE GENOMIC DNA]</scope>
    <source>
        <strain evidence="1 2">TC-34</strain>
    </source>
</reference>
<name>A0A0P9CZY7_9BACL</name>
<proteinExistence type="predicted"/>
<dbReference type="PATRIC" id="fig|471514.4.peg.4749"/>
<dbReference type="Proteomes" id="UP000050482">
    <property type="component" value="Unassembled WGS sequence"/>
</dbReference>
<gene>
    <name evidence="1" type="ORF">AN477_15375</name>
</gene>
<dbReference type="AlphaFoldDB" id="A0A0P9CZY7"/>
<sequence>MQLDAPPIKILVPLSTQHLWVCIIMGLHHMIGFQRYWLESLSFQSCQFECKFGQQQIGWAHNCMLYTDFHAFGIHEAVTRWGRLSKTGLRCP</sequence>
<evidence type="ECO:0000313" key="2">
    <source>
        <dbReference type="Proteomes" id="UP000050482"/>
    </source>
</evidence>
<protein>
    <submittedName>
        <fullName evidence="1">Uncharacterized protein</fullName>
    </submittedName>
</protein>
<organism evidence="1 2">
    <name type="scientific">Alicyclobacillus ferrooxydans</name>
    <dbReference type="NCBI Taxonomy" id="471514"/>
    <lineage>
        <taxon>Bacteria</taxon>
        <taxon>Bacillati</taxon>
        <taxon>Bacillota</taxon>
        <taxon>Bacilli</taxon>
        <taxon>Bacillales</taxon>
        <taxon>Alicyclobacillaceae</taxon>
        <taxon>Alicyclobacillus</taxon>
    </lineage>
</organism>
<comment type="caution">
    <text evidence="1">The sequence shown here is derived from an EMBL/GenBank/DDBJ whole genome shotgun (WGS) entry which is preliminary data.</text>
</comment>